<keyword evidence="8" id="KW-1185">Reference proteome</keyword>
<reference evidence="7 8" key="1">
    <citation type="submission" date="2024-09" db="EMBL/GenBank/DDBJ databases">
        <title>Rethinking Asexuality: The Enigmatic Case of Functional Sexual Genes in Lepraria (Stereocaulaceae).</title>
        <authorList>
            <person name="Doellman M."/>
            <person name="Sun Y."/>
            <person name="Barcenas-Pena A."/>
            <person name="Lumbsch H.T."/>
            <person name="Grewe F."/>
        </authorList>
    </citation>
    <scope>NUCLEOTIDE SEQUENCE [LARGE SCALE GENOMIC DNA]</scope>
    <source>
        <strain evidence="7 8">Grewe 0041</strain>
    </source>
</reference>
<feature type="transmembrane region" description="Helical" evidence="6">
    <location>
        <begin position="47"/>
        <end position="64"/>
    </location>
</feature>
<organism evidence="7 8">
    <name type="scientific">Lepraria finkii</name>
    <dbReference type="NCBI Taxonomy" id="1340010"/>
    <lineage>
        <taxon>Eukaryota</taxon>
        <taxon>Fungi</taxon>
        <taxon>Dikarya</taxon>
        <taxon>Ascomycota</taxon>
        <taxon>Pezizomycotina</taxon>
        <taxon>Lecanoromycetes</taxon>
        <taxon>OSLEUM clade</taxon>
        <taxon>Lecanoromycetidae</taxon>
        <taxon>Lecanorales</taxon>
        <taxon>Lecanorineae</taxon>
        <taxon>Stereocaulaceae</taxon>
        <taxon>Lepraria</taxon>
    </lineage>
</organism>
<dbReference type="SUPFAM" id="SSF103473">
    <property type="entry name" value="MFS general substrate transporter"/>
    <property type="match status" value="1"/>
</dbReference>
<evidence type="ECO:0000256" key="2">
    <source>
        <dbReference type="ARBA" id="ARBA00022448"/>
    </source>
</evidence>
<keyword evidence="2" id="KW-0813">Transport</keyword>
<comment type="subcellular location">
    <subcellularLocation>
        <location evidence="1">Membrane</location>
        <topology evidence="1">Multi-pass membrane protein</topology>
    </subcellularLocation>
</comment>
<dbReference type="EMBL" id="JBHFEH010000214">
    <property type="protein sequence ID" value="KAL2044096.1"/>
    <property type="molecule type" value="Genomic_DNA"/>
</dbReference>
<evidence type="ECO:0000313" key="7">
    <source>
        <dbReference type="EMBL" id="KAL2044096.1"/>
    </source>
</evidence>
<evidence type="ECO:0000256" key="4">
    <source>
        <dbReference type="ARBA" id="ARBA00022989"/>
    </source>
</evidence>
<keyword evidence="3 6" id="KW-0812">Transmembrane</keyword>
<feature type="transmembrane region" description="Helical" evidence="6">
    <location>
        <begin position="76"/>
        <end position="100"/>
    </location>
</feature>
<keyword evidence="4 6" id="KW-1133">Transmembrane helix</keyword>
<feature type="transmembrane region" description="Helical" evidence="6">
    <location>
        <begin position="20"/>
        <end position="40"/>
    </location>
</feature>
<dbReference type="Proteomes" id="UP001590951">
    <property type="component" value="Unassembled WGS sequence"/>
</dbReference>
<accession>A0ABR4AF16</accession>
<dbReference type="InterPro" id="IPR036259">
    <property type="entry name" value="MFS_trans_sf"/>
</dbReference>
<keyword evidence="5 6" id="KW-0472">Membrane</keyword>
<dbReference type="PANTHER" id="PTHR43791">
    <property type="entry name" value="PERMEASE-RELATED"/>
    <property type="match status" value="1"/>
</dbReference>
<protein>
    <submittedName>
        <fullName evidence="7">Uncharacterized protein</fullName>
    </submittedName>
</protein>
<evidence type="ECO:0000256" key="5">
    <source>
        <dbReference type="ARBA" id="ARBA00023136"/>
    </source>
</evidence>
<comment type="caution">
    <text evidence="7">The sequence shown here is derived from an EMBL/GenBank/DDBJ whole genome shotgun (WGS) entry which is preliminary data.</text>
</comment>
<sequence length="149" mass="16428">MLLIVALPLDNNVGRLVGYYLTQAAPTAFVALLSLVATNVAGYTKKTTVAALYLIAYCVGNIIGPQTFRPSAAPRYIPAEITIIVCWCACFADLLFIWWYCRRQNAKKAAVRAGSGYRRVENQEWLDLTDRENDEFVLCAVGCRGGGGW</sequence>
<evidence type="ECO:0000313" key="8">
    <source>
        <dbReference type="Proteomes" id="UP001590951"/>
    </source>
</evidence>
<evidence type="ECO:0000256" key="3">
    <source>
        <dbReference type="ARBA" id="ARBA00022692"/>
    </source>
</evidence>
<gene>
    <name evidence="7" type="ORF">ABVK25_012472</name>
</gene>
<dbReference type="PANTHER" id="PTHR43791:SF1">
    <property type="entry name" value="ALLANTOATE PERMEASE"/>
    <property type="match status" value="1"/>
</dbReference>
<evidence type="ECO:0000256" key="6">
    <source>
        <dbReference type="SAM" id="Phobius"/>
    </source>
</evidence>
<evidence type="ECO:0000256" key="1">
    <source>
        <dbReference type="ARBA" id="ARBA00004141"/>
    </source>
</evidence>
<proteinExistence type="predicted"/>
<name>A0ABR4AF16_9LECA</name>